<feature type="region of interest" description="Disordered" evidence="2">
    <location>
        <begin position="355"/>
        <end position="376"/>
    </location>
</feature>
<evidence type="ECO:0000256" key="2">
    <source>
        <dbReference type="SAM" id="MobiDB-lite"/>
    </source>
</evidence>
<feature type="coiled-coil region" evidence="1">
    <location>
        <begin position="20"/>
        <end position="208"/>
    </location>
</feature>
<keyword evidence="1" id="KW-0175">Coiled coil</keyword>
<evidence type="ECO:0000313" key="4">
    <source>
        <dbReference type="Proteomes" id="UP001295684"/>
    </source>
</evidence>
<feature type="compositionally biased region" description="Basic and acidic residues" evidence="2">
    <location>
        <begin position="355"/>
        <end position="366"/>
    </location>
</feature>
<dbReference type="Proteomes" id="UP001295684">
    <property type="component" value="Unassembled WGS sequence"/>
</dbReference>
<sequence>MEEFNEEELLQADRDKYTKMTQMNLIIEERKRRIRELRQKAKDIKTQLVSEENQKRITTTELQKGCENEDKEIKNLESVIENLSLHNKDSREDREQKYKEQLLEIKTQKEGKLAETIAEKERLAKDLEKLKDFERDQAKREEEREELRKQNEAKEKEIKNIEYNEHMEIIKRKERLKDEHKQKLSLEKEKAKLEAEKKISEIDKSIQQQNVRLDTEVNLQNDVIEFIEKQKETVFEENIGYKKDLDANIDTVVDYAKKQYEQNLKIKDLKGKISMLDKSLAQIVQDFEKEKELLKYQNEQIEKEQDEDIKNYKEQIKLKEREIKNIKALCQMILDQRSDVEQFFLEALEQVKEEVRKRKERNRESSLPDINKSQSRQSFNKSNSYLFGASSMEKDIKIALKDLDWEDRERVLRLLFSKMNSGVPCSNWRNPQQNVYASAHDLAEDENSLMQEENAGIGNMGMIQSDSKDENNIHYSPWQIDA</sequence>
<gene>
    <name evidence="3" type="ORF">ECRASSUSDP1_LOCUS8958</name>
</gene>
<name>A0AAD1UIP6_EUPCR</name>
<protein>
    <submittedName>
        <fullName evidence="3">Uncharacterized protein</fullName>
    </submittedName>
</protein>
<comment type="caution">
    <text evidence="3">The sequence shown here is derived from an EMBL/GenBank/DDBJ whole genome shotgun (WGS) entry which is preliminary data.</text>
</comment>
<dbReference type="PANTHER" id="PTHR14845:SF0">
    <property type="entry name" value="DUF4515 DOMAIN-CONTAINING PROTEIN"/>
    <property type="match status" value="1"/>
</dbReference>
<reference evidence="3" key="1">
    <citation type="submission" date="2023-07" db="EMBL/GenBank/DDBJ databases">
        <authorList>
            <consortium name="AG Swart"/>
            <person name="Singh M."/>
            <person name="Singh A."/>
            <person name="Seah K."/>
            <person name="Emmerich C."/>
        </authorList>
    </citation>
    <scope>NUCLEOTIDE SEQUENCE</scope>
    <source>
        <strain evidence="3">DP1</strain>
    </source>
</reference>
<evidence type="ECO:0000256" key="1">
    <source>
        <dbReference type="SAM" id="Coils"/>
    </source>
</evidence>
<proteinExistence type="predicted"/>
<keyword evidence="4" id="KW-1185">Reference proteome</keyword>
<dbReference type="AlphaFoldDB" id="A0AAD1UIP6"/>
<dbReference type="EMBL" id="CAMPGE010008784">
    <property type="protein sequence ID" value="CAI2367670.1"/>
    <property type="molecule type" value="Genomic_DNA"/>
</dbReference>
<dbReference type="PANTHER" id="PTHR14845">
    <property type="entry name" value="COILED-COIL DOMAIN-CONTAINING 166"/>
    <property type="match status" value="1"/>
</dbReference>
<organism evidence="3 4">
    <name type="scientific">Euplotes crassus</name>
    <dbReference type="NCBI Taxonomy" id="5936"/>
    <lineage>
        <taxon>Eukaryota</taxon>
        <taxon>Sar</taxon>
        <taxon>Alveolata</taxon>
        <taxon>Ciliophora</taxon>
        <taxon>Intramacronucleata</taxon>
        <taxon>Spirotrichea</taxon>
        <taxon>Hypotrichia</taxon>
        <taxon>Euplotida</taxon>
        <taxon>Euplotidae</taxon>
        <taxon>Moneuplotes</taxon>
    </lineage>
</organism>
<evidence type="ECO:0000313" key="3">
    <source>
        <dbReference type="EMBL" id="CAI2367670.1"/>
    </source>
</evidence>
<accession>A0AAD1UIP6</accession>